<dbReference type="EMBL" id="UINC01069223">
    <property type="protein sequence ID" value="SVC02432.1"/>
    <property type="molecule type" value="Genomic_DNA"/>
</dbReference>
<accession>A0A382IT95</accession>
<proteinExistence type="predicted"/>
<evidence type="ECO:0000313" key="2">
    <source>
        <dbReference type="EMBL" id="SVC02432.1"/>
    </source>
</evidence>
<dbReference type="Gene3D" id="3.40.50.970">
    <property type="match status" value="1"/>
</dbReference>
<dbReference type="Pfam" id="PF02776">
    <property type="entry name" value="TPP_enzyme_N"/>
    <property type="match status" value="1"/>
</dbReference>
<dbReference type="CDD" id="cd07035">
    <property type="entry name" value="TPP_PYR_POX_like"/>
    <property type="match status" value="1"/>
</dbReference>
<dbReference type="GO" id="GO:0030976">
    <property type="term" value="F:thiamine pyrophosphate binding"/>
    <property type="evidence" value="ECO:0007669"/>
    <property type="project" value="InterPro"/>
</dbReference>
<organism evidence="2">
    <name type="scientific">marine metagenome</name>
    <dbReference type="NCBI Taxonomy" id="408172"/>
    <lineage>
        <taxon>unclassified sequences</taxon>
        <taxon>metagenomes</taxon>
        <taxon>ecological metagenomes</taxon>
    </lineage>
</organism>
<dbReference type="SUPFAM" id="SSF52518">
    <property type="entry name" value="Thiamin diphosphate-binding fold (THDP-binding)"/>
    <property type="match status" value="1"/>
</dbReference>
<name>A0A382IT95_9ZZZZ</name>
<protein>
    <recommendedName>
        <fullName evidence="1">Thiamine pyrophosphate enzyme N-terminal TPP-binding domain-containing protein</fullName>
    </recommendedName>
</protein>
<evidence type="ECO:0000259" key="1">
    <source>
        <dbReference type="Pfam" id="PF02776"/>
    </source>
</evidence>
<reference evidence="2" key="1">
    <citation type="submission" date="2018-05" db="EMBL/GenBank/DDBJ databases">
        <authorList>
            <person name="Lanie J.A."/>
            <person name="Ng W.-L."/>
            <person name="Kazmierczak K.M."/>
            <person name="Andrzejewski T.M."/>
            <person name="Davidsen T.M."/>
            <person name="Wayne K.J."/>
            <person name="Tettelin H."/>
            <person name="Glass J.I."/>
            <person name="Rusch D."/>
            <person name="Podicherti R."/>
            <person name="Tsui H.-C.T."/>
            <person name="Winkler M.E."/>
        </authorList>
    </citation>
    <scope>NUCLEOTIDE SEQUENCE</scope>
</reference>
<gene>
    <name evidence="2" type="ORF">METZ01_LOCUS255286</name>
</gene>
<feature type="domain" description="Thiamine pyrophosphate enzyme N-terminal TPP-binding" evidence="1">
    <location>
        <begin position="6"/>
        <end position="64"/>
    </location>
</feature>
<dbReference type="AlphaFoldDB" id="A0A382IT95"/>
<dbReference type="InterPro" id="IPR029061">
    <property type="entry name" value="THDP-binding"/>
</dbReference>
<sequence length="64" mass="6752">MTCFPSNPIIEAAAKEGIRIISFRHERGAVMAADGISRTSARQKFGMVAIQSQAGAENAMGDLA</sequence>
<dbReference type="InterPro" id="IPR012001">
    <property type="entry name" value="Thiamin_PyroP_enz_TPP-bd_dom"/>
</dbReference>